<keyword evidence="1" id="KW-1185">Reference proteome</keyword>
<accession>A0AC58TWM1</accession>
<reference evidence="1" key="1">
    <citation type="journal article" date="2014" name="Nat. Commun.">
        <title>The tobacco genome sequence and its comparison with those of tomato and potato.</title>
        <authorList>
            <person name="Sierro N."/>
            <person name="Battey J.N."/>
            <person name="Ouadi S."/>
            <person name="Bakaher N."/>
            <person name="Bovet L."/>
            <person name="Willig A."/>
            <person name="Goepfert S."/>
            <person name="Peitsch M.C."/>
            <person name="Ivanov N.V."/>
        </authorList>
    </citation>
    <scope>NUCLEOTIDE SEQUENCE [LARGE SCALE GENOMIC DNA]</scope>
</reference>
<sequence length="179" mass="20531">MELITELVLSGSKPTTTPMECNQRFTTVEYYQHTNWKEYEKLADVRPYQRLVGKLLYLTITRTDLCCIVHVLSQFMHCPKKSHMEATVRVVRYIKGAPGLGLLMISKQSTKLRAFCDRDWASCPVSSRSMTGYGMKLENSLVSWKSKKQCAISRSLAEIEYMSMAIGVSEILWLKGLYK</sequence>
<organism evidence="1 2">
    <name type="scientific">Nicotiana tabacum</name>
    <name type="common">Common tobacco</name>
    <dbReference type="NCBI Taxonomy" id="4097"/>
    <lineage>
        <taxon>Eukaryota</taxon>
        <taxon>Viridiplantae</taxon>
        <taxon>Streptophyta</taxon>
        <taxon>Embryophyta</taxon>
        <taxon>Tracheophyta</taxon>
        <taxon>Spermatophyta</taxon>
        <taxon>Magnoliopsida</taxon>
        <taxon>eudicotyledons</taxon>
        <taxon>Gunneridae</taxon>
        <taxon>Pentapetalae</taxon>
        <taxon>asterids</taxon>
        <taxon>lamiids</taxon>
        <taxon>Solanales</taxon>
        <taxon>Solanaceae</taxon>
        <taxon>Nicotianoideae</taxon>
        <taxon>Nicotianeae</taxon>
        <taxon>Nicotiana</taxon>
    </lineage>
</organism>
<proteinExistence type="predicted"/>
<dbReference type="Proteomes" id="UP000790787">
    <property type="component" value="Chromosome 23"/>
</dbReference>
<gene>
    <name evidence="2" type="primary">LOC142177047</name>
</gene>
<evidence type="ECO:0000313" key="2">
    <source>
        <dbReference type="RefSeq" id="XP_075101609.1"/>
    </source>
</evidence>
<evidence type="ECO:0000313" key="1">
    <source>
        <dbReference type="Proteomes" id="UP000790787"/>
    </source>
</evidence>
<reference evidence="2" key="2">
    <citation type="submission" date="2025-08" db="UniProtKB">
        <authorList>
            <consortium name="RefSeq"/>
        </authorList>
    </citation>
    <scope>IDENTIFICATION</scope>
    <source>
        <tissue evidence="2">Leaf</tissue>
    </source>
</reference>
<dbReference type="RefSeq" id="XP_075101609.1">
    <property type="nucleotide sequence ID" value="XM_075245508.1"/>
</dbReference>
<protein>
    <submittedName>
        <fullName evidence="2">Secreted RxLR effector protein 161-like</fullName>
    </submittedName>
</protein>
<name>A0AC58TWM1_TOBAC</name>